<name>A0AAX4PKS2_9CHLO</name>
<dbReference type="CDD" id="cd06558">
    <property type="entry name" value="crotonase-like"/>
    <property type="match status" value="1"/>
</dbReference>
<keyword evidence="2" id="KW-1185">Reference proteome</keyword>
<dbReference type="GO" id="GO:0003824">
    <property type="term" value="F:catalytic activity"/>
    <property type="evidence" value="ECO:0007669"/>
    <property type="project" value="UniProtKB-ARBA"/>
</dbReference>
<dbReference type="SUPFAM" id="SSF52096">
    <property type="entry name" value="ClpP/crotonase"/>
    <property type="match status" value="1"/>
</dbReference>
<sequence>MLMARFVKELVRSGLARARTGTSTTTTTTTTRTTRIAERYFFDLDSATTQQKKNKENLVPRFKLAMMMSSASSSSSCTREEVVEYELRRYGAEGVGIGVITLSAPDRMNAFDAKMANQFKTLVHRLEREVLGSTPKSRAPRALVLRGRGPAFCAGGDLGLLGEIARSDDLEGNARRLTELYASFLSIRRLKIPVVAAIHGYCVGGGAGIAVGCADVRVASRDTKLRFNFFRELGITPGMGTTAVLPALVGPAEAAKLLFQVPRRDASAEDLHRLGLACEVAADRDSAFKAACAIAGGLGAANPVATASYLGSLRVPRYEDLAGVLEREGEKQAKCFASEHTRAVFKAIGERAGRRQGGGPAPKL</sequence>
<proteinExistence type="predicted"/>
<dbReference type="GO" id="GO:0006635">
    <property type="term" value="P:fatty acid beta-oxidation"/>
    <property type="evidence" value="ECO:0007669"/>
    <property type="project" value="TreeGrafter"/>
</dbReference>
<protein>
    <submittedName>
        <fullName evidence="1">Enoyl-CoA hydratase/isomerase</fullName>
    </submittedName>
</protein>
<dbReference type="EMBL" id="CP151516">
    <property type="protein sequence ID" value="WZN66615.1"/>
    <property type="molecule type" value="Genomic_DNA"/>
</dbReference>
<gene>
    <name evidence="1" type="ORF">HKI87_16g81820</name>
</gene>
<dbReference type="InterPro" id="IPR029045">
    <property type="entry name" value="ClpP/crotonase-like_dom_sf"/>
</dbReference>
<dbReference type="AlphaFoldDB" id="A0AAX4PKS2"/>
<dbReference type="Proteomes" id="UP001472866">
    <property type="component" value="Chromosome 16"/>
</dbReference>
<evidence type="ECO:0000313" key="1">
    <source>
        <dbReference type="EMBL" id="WZN66615.1"/>
    </source>
</evidence>
<dbReference type="Pfam" id="PF00378">
    <property type="entry name" value="ECH_1"/>
    <property type="match status" value="1"/>
</dbReference>
<accession>A0AAX4PKS2</accession>
<dbReference type="InterPro" id="IPR001753">
    <property type="entry name" value="Enoyl-CoA_hydra/iso"/>
</dbReference>
<reference evidence="1 2" key="1">
    <citation type="submission" date="2024-03" db="EMBL/GenBank/DDBJ databases">
        <title>Complete genome sequence of the green alga Chloropicon roscoffensis RCC1871.</title>
        <authorList>
            <person name="Lemieux C."/>
            <person name="Pombert J.-F."/>
            <person name="Otis C."/>
            <person name="Turmel M."/>
        </authorList>
    </citation>
    <scope>NUCLEOTIDE SEQUENCE [LARGE SCALE GENOMIC DNA]</scope>
    <source>
        <strain evidence="1 2">RCC1871</strain>
    </source>
</reference>
<evidence type="ECO:0000313" key="2">
    <source>
        <dbReference type="Proteomes" id="UP001472866"/>
    </source>
</evidence>
<dbReference type="Gene3D" id="3.90.226.10">
    <property type="entry name" value="2-enoyl-CoA Hydratase, Chain A, domain 1"/>
    <property type="match status" value="1"/>
</dbReference>
<organism evidence="1 2">
    <name type="scientific">Chloropicon roscoffensis</name>
    <dbReference type="NCBI Taxonomy" id="1461544"/>
    <lineage>
        <taxon>Eukaryota</taxon>
        <taxon>Viridiplantae</taxon>
        <taxon>Chlorophyta</taxon>
        <taxon>Chloropicophyceae</taxon>
        <taxon>Chloropicales</taxon>
        <taxon>Chloropicaceae</taxon>
        <taxon>Chloropicon</taxon>
    </lineage>
</organism>
<dbReference type="PANTHER" id="PTHR11941:SF54">
    <property type="entry name" value="ENOYL-COA HYDRATASE, MITOCHONDRIAL"/>
    <property type="match status" value="1"/>
</dbReference>
<dbReference type="PANTHER" id="PTHR11941">
    <property type="entry name" value="ENOYL-COA HYDRATASE-RELATED"/>
    <property type="match status" value="1"/>
</dbReference>